<proteinExistence type="predicted"/>
<comment type="caution">
    <text evidence="9">The sequence shown here is derived from an EMBL/GenBank/DDBJ whole genome shotgun (WGS) entry which is preliminary data.</text>
</comment>
<dbReference type="SUPFAM" id="SSF52540">
    <property type="entry name" value="P-loop containing nucleoside triphosphate hydrolases"/>
    <property type="match status" value="1"/>
</dbReference>
<reference evidence="9 10" key="1">
    <citation type="submission" date="2023-01" db="EMBL/GenBank/DDBJ databases">
        <title>Psychrosphaera sp. nov., isolated from marine algae.</title>
        <authorList>
            <person name="Bayburt H."/>
            <person name="Choi B.J."/>
            <person name="Kim J.M."/>
            <person name="Choi D.G."/>
            <person name="Jeon C.O."/>
        </authorList>
    </citation>
    <scope>NUCLEOTIDE SEQUENCE [LARGE SCALE GENOMIC DNA]</scope>
    <source>
        <strain evidence="9 10">G1-22</strain>
    </source>
</reference>
<dbReference type="InterPro" id="IPR014016">
    <property type="entry name" value="UvrD-like_ATP-bd"/>
</dbReference>
<evidence type="ECO:0000313" key="9">
    <source>
        <dbReference type="EMBL" id="MDC2887610.1"/>
    </source>
</evidence>
<dbReference type="Gene3D" id="3.40.50.300">
    <property type="entry name" value="P-loop containing nucleotide triphosphate hydrolases"/>
    <property type="match status" value="1"/>
</dbReference>
<keyword evidence="5" id="KW-0238">DNA-binding</keyword>
<keyword evidence="4 7" id="KW-0067">ATP-binding</keyword>
<dbReference type="PROSITE" id="PS51198">
    <property type="entry name" value="UVRD_HELICASE_ATP_BIND"/>
    <property type="match status" value="1"/>
</dbReference>
<organism evidence="9 10">
    <name type="scientific">Psychrosphaera algicola</name>
    <dbReference type="NCBI Taxonomy" id="3023714"/>
    <lineage>
        <taxon>Bacteria</taxon>
        <taxon>Pseudomonadati</taxon>
        <taxon>Pseudomonadota</taxon>
        <taxon>Gammaproteobacteria</taxon>
        <taxon>Alteromonadales</taxon>
        <taxon>Pseudoalteromonadaceae</taxon>
        <taxon>Psychrosphaera</taxon>
    </lineage>
</organism>
<protein>
    <recommendedName>
        <fullName evidence="6">DNA 3'-5' helicase II</fullName>
    </recommendedName>
</protein>
<evidence type="ECO:0000256" key="4">
    <source>
        <dbReference type="ARBA" id="ARBA00022840"/>
    </source>
</evidence>
<evidence type="ECO:0000256" key="3">
    <source>
        <dbReference type="ARBA" id="ARBA00022806"/>
    </source>
</evidence>
<keyword evidence="2 7" id="KW-0378">Hydrolase</keyword>
<dbReference type="EMBL" id="JAQOMS010000002">
    <property type="protein sequence ID" value="MDC2887610.1"/>
    <property type="molecule type" value="Genomic_DNA"/>
</dbReference>
<evidence type="ECO:0000313" key="10">
    <source>
        <dbReference type="Proteomes" id="UP001528411"/>
    </source>
</evidence>
<dbReference type="Gene3D" id="1.10.10.160">
    <property type="match status" value="1"/>
</dbReference>
<name>A0ABT5F7U5_9GAMM</name>
<dbReference type="InterPro" id="IPR027417">
    <property type="entry name" value="P-loop_NTPase"/>
</dbReference>
<sequence>MSPITEQDILDVEKKLSLKFDDGSKEFIKCSVTKDIQACPGAGKTTSLVAKLDILATKMPFPDKSGILVLTHTNVAVDEIKRKLGHNGSKVLGYPNHVGTFQSFINKYLAIPMYVKIFGKKPETIDSEIFNEKLVSLMNSNWIGRILLKRCQENNFKSVERFLDNLEVYDEKIVLKQSGGREKTMVNSTKPFYAQLKSYLEKNVVNQIASRGYLTFSHCYDLAEAYLKEVPDIVNLISARFSYVFVDETQDTDNRQFDLLNNIFGNSDSTIQKIGDNDQSIFNFQSSNEQTWDIKDEHIRICDTKRLSPKISNVASHFSITDHKLTTGSQVNIDPVVIVFDDERIDQVLPKFAELIKRHNLHLENNPMFKAVGNIGKVNDYHTIPSYVESHAVTPPELINGDNIRDKFFNSSCEITPCFINNVYWNLVVQYLDVNGIKNKGNKFTTKTLIHYLKLNNKVLLDELKLNSFYIVEELLIETDLNLYLEKSLQSLADFMGFKYEQDQLITLISNYRTPKVKASQTKFQSLLKALL</sequence>
<dbReference type="PANTHER" id="PTHR11070">
    <property type="entry name" value="UVRD / RECB / PCRA DNA HELICASE FAMILY MEMBER"/>
    <property type="match status" value="1"/>
</dbReference>
<evidence type="ECO:0000259" key="8">
    <source>
        <dbReference type="PROSITE" id="PS51198"/>
    </source>
</evidence>
<dbReference type="PANTHER" id="PTHR11070:SF2">
    <property type="entry name" value="ATP-DEPENDENT DNA HELICASE SRS2"/>
    <property type="match status" value="1"/>
</dbReference>
<dbReference type="Pfam" id="PF00580">
    <property type="entry name" value="UvrD-helicase"/>
    <property type="match status" value="1"/>
</dbReference>
<evidence type="ECO:0000256" key="5">
    <source>
        <dbReference type="ARBA" id="ARBA00023125"/>
    </source>
</evidence>
<evidence type="ECO:0000256" key="2">
    <source>
        <dbReference type="ARBA" id="ARBA00022801"/>
    </source>
</evidence>
<dbReference type="InterPro" id="IPR000212">
    <property type="entry name" value="DNA_helicase_UvrD/REP"/>
</dbReference>
<feature type="domain" description="UvrD-like helicase ATP-binding" evidence="8">
    <location>
        <begin position="17"/>
        <end position="317"/>
    </location>
</feature>
<evidence type="ECO:0000256" key="1">
    <source>
        <dbReference type="ARBA" id="ARBA00022741"/>
    </source>
</evidence>
<dbReference type="Proteomes" id="UP001528411">
    <property type="component" value="Unassembled WGS sequence"/>
</dbReference>
<dbReference type="RefSeq" id="WP_272179434.1">
    <property type="nucleotide sequence ID" value="NZ_JAQOMS010000002.1"/>
</dbReference>
<evidence type="ECO:0000256" key="6">
    <source>
        <dbReference type="ARBA" id="ARBA00034923"/>
    </source>
</evidence>
<evidence type="ECO:0000256" key="7">
    <source>
        <dbReference type="PROSITE-ProRule" id="PRU00560"/>
    </source>
</evidence>
<accession>A0ABT5F7U5</accession>
<keyword evidence="3 7" id="KW-0347">Helicase</keyword>
<keyword evidence="1 7" id="KW-0547">Nucleotide-binding</keyword>
<gene>
    <name evidence="9" type="ORF">PN838_00565</name>
</gene>
<dbReference type="InterPro" id="IPR013986">
    <property type="entry name" value="DExx_box_DNA_helicase_dom_sf"/>
</dbReference>
<feature type="binding site" evidence="7">
    <location>
        <begin position="38"/>
        <end position="45"/>
    </location>
    <ligand>
        <name>ATP</name>
        <dbReference type="ChEBI" id="CHEBI:30616"/>
    </ligand>
</feature>
<keyword evidence="10" id="KW-1185">Reference proteome</keyword>